<dbReference type="GO" id="GO:0016491">
    <property type="term" value="F:oxidoreductase activity"/>
    <property type="evidence" value="ECO:0007669"/>
    <property type="project" value="UniProtKB-KW"/>
</dbReference>
<dbReference type="Gene3D" id="3.20.20.100">
    <property type="entry name" value="NADP-dependent oxidoreductase domain"/>
    <property type="match status" value="1"/>
</dbReference>
<dbReference type="EMBL" id="CAXITT010000238">
    <property type="protein sequence ID" value="CAL1536768.1"/>
    <property type="molecule type" value="Genomic_DNA"/>
</dbReference>
<evidence type="ECO:0000313" key="4">
    <source>
        <dbReference type="EMBL" id="CAL1536768.1"/>
    </source>
</evidence>
<protein>
    <recommendedName>
        <fullName evidence="3">NADP-dependent oxidoreductase domain-containing protein</fullName>
    </recommendedName>
</protein>
<dbReference type="PROSITE" id="PS00062">
    <property type="entry name" value="ALDOKETO_REDUCTASE_2"/>
    <property type="match status" value="1"/>
</dbReference>
<comment type="similarity">
    <text evidence="2">Belongs to the aldo/keto reductase family. Aldo/keto reductase 2 subfamily.</text>
</comment>
<dbReference type="PANTHER" id="PTHR43364">
    <property type="entry name" value="NADH-SPECIFIC METHYLGLYOXAL REDUCTASE-RELATED"/>
    <property type="match status" value="1"/>
</dbReference>
<dbReference type="InterPro" id="IPR050523">
    <property type="entry name" value="AKR_Detox_Biosynth"/>
</dbReference>
<proteinExistence type="inferred from homology"/>
<dbReference type="PRINTS" id="PR00069">
    <property type="entry name" value="ALDKETRDTASE"/>
</dbReference>
<dbReference type="Proteomes" id="UP001497497">
    <property type="component" value="Unassembled WGS sequence"/>
</dbReference>
<keyword evidence="5" id="KW-1185">Reference proteome</keyword>
<organism evidence="4 5">
    <name type="scientific">Lymnaea stagnalis</name>
    <name type="common">Great pond snail</name>
    <name type="synonym">Helix stagnalis</name>
    <dbReference type="NCBI Taxonomy" id="6523"/>
    <lineage>
        <taxon>Eukaryota</taxon>
        <taxon>Metazoa</taxon>
        <taxon>Spiralia</taxon>
        <taxon>Lophotrochozoa</taxon>
        <taxon>Mollusca</taxon>
        <taxon>Gastropoda</taxon>
        <taxon>Heterobranchia</taxon>
        <taxon>Euthyneura</taxon>
        <taxon>Panpulmonata</taxon>
        <taxon>Hygrophila</taxon>
        <taxon>Lymnaeoidea</taxon>
        <taxon>Lymnaeidae</taxon>
        <taxon>Lymnaea</taxon>
    </lineage>
</organism>
<dbReference type="Pfam" id="PF00248">
    <property type="entry name" value="Aldo_ket_red"/>
    <property type="match status" value="1"/>
</dbReference>
<dbReference type="CDD" id="cd19081">
    <property type="entry name" value="AKR_AKR9C1"/>
    <property type="match status" value="1"/>
</dbReference>
<dbReference type="AlphaFoldDB" id="A0AAV2HXD9"/>
<name>A0AAV2HXD9_LYMST</name>
<dbReference type="SUPFAM" id="SSF51430">
    <property type="entry name" value="NAD(P)-linked oxidoreductase"/>
    <property type="match status" value="1"/>
</dbReference>
<accession>A0AAV2HXD9</accession>
<dbReference type="PANTHER" id="PTHR43364:SF4">
    <property type="entry name" value="NAD(P)-LINKED OXIDOREDUCTASE SUPERFAMILY PROTEIN"/>
    <property type="match status" value="1"/>
</dbReference>
<evidence type="ECO:0000313" key="5">
    <source>
        <dbReference type="Proteomes" id="UP001497497"/>
    </source>
</evidence>
<dbReference type="InterPro" id="IPR023210">
    <property type="entry name" value="NADP_OxRdtase_dom"/>
</dbReference>
<sequence length="373" mass="41271">MADLVPNEQQKLRSVFLGKSGLRVSNICLGAMTFGESSWGVPGQCDEESSHQIIKRYVEWGGNFLDTADVYGRGRSETIIGKWLETQPRDNYVIATKVRMNMGSEGNQNNVGLSRRHITASIDASLDRLKTNYVDLYQAHAFDDAISLEETLRTLDDLVRAGKVRYVGVSNFTGWQLQKLVDTSEKLGLNPIVGLQQQYSLLCREAEFEPFQVCKMSGIGVLPWSPLKGGLLTGKVKRGVGPTEGRLGWAAENAKKRNQSAATTLGLTDRAFDIIEAAEAIGKTKGRSVAQIALRWLLQKDVVSSVIIGARTLAQLDDNLAASNGWYLTKEEMKQLDDLSKPSIAYPYDFISLFNGDRKNRNAINQYVASLDE</sequence>
<feature type="domain" description="NADP-dependent oxidoreductase" evidence="3">
    <location>
        <begin position="26"/>
        <end position="340"/>
    </location>
</feature>
<dbReference type="FunFam" id="3.20.20.100:FF:000004">
    <property type="entry name" value="Oxidoreductase, aldo/keto reductase"/>
    <property type="match status" value="1"/>
</dbReference>
<keyword evidence="1" id="KW-0560">Oxidoreductase</keyword>
<dbReference type="InterPro" id="IPR018170">
    <property type="entry name" value="Aldo/ket_reductase_CS"/>
</dbReference>
<dbReference type="InterPro" id="IPR036812">
    <property type="entry name" value="NAD(P)_OxRdtase_dom_sf"/>
</dbReference>
<comment type="caution">
    <text evidence="4">The sequence shown here is derived from an EMBL/GenBank/DDBJ whole genome shotgun (WGS) entry which is preliminary data.</text>
</comment>
<evidence type="ECO:0000259" key="3">
    <source>
        <dbReference type="Pfam" id="PF00248"/>
    </source>
</evidence>
<evidence type="ECO:0000256" key="1">
    <source>
        <dbReference type="ARBA" id="ARBA00023002"/>
    </source>
</evidence>
<dbReference type="GO" id="GO:0005829">
    <property type="term" value="C:cytosol"/>
    <property type="evidence" value="ECO:0007669"/>
    <property type="project" value="UniProtKB-ARBA"/>
</dbReference>
<dbReference type="InterPro" id="IPR020471">
    <property type="entry name" value="AKR"/>
</dbReference>
<gene>
    <name evidence="4" type="ORF">GSLYS_00010681001</name>
</gene>
<evidence type="ECO:0000256" key="2">
    <source>
        <dbReference type="ARBA" id="ARBA00038157"/>
    </source>
</evidence>
<reference evidence="4 5" key="1">
    <citation type="submission" date="2024-04" db="EMBL/GenBank/DDBJ databases">
        <authorList>
            <consortium name="Genoscope - CEA"/>
            <person name="William W."/>
        </authorList>
    </citation>
    <scope>NUCLEOTIDE SEQUENCE [LARGE SCALE GENOMIC DNA]</scope>
</reference>